<sequence>MTRVRVEQRIPLSKPFHAAGELEQLERVLAGDHVHGDGAFTASASERLRDLTGAPHVLLTTSGTHALEMMTRLIGVGPGDEVILPTFTFPSAANAVVLAGATPVFVDSDPVTGNLDPQHVADAIGPRTRAISIMHYGGVPVDVPAFQQLTAEHGLHLLEDNAHGLGLAGDGVRLGTVGAMAAQSFHDTKNVHCGEGGALLISDETVLLRAEIMREKGTDRAQFLRGQVDKYSWADLGSSYLPSELNAAVLDAQLREFDVIQGHRHRIWDRYAAELAEWAHDRGATLMDPPGGVHAAHLFFLLLPDAGVQQEFLRHLQAHGVGAAFHYVPLHSSAAGRRYGRVVTEPQHAVRFAERLVRLPLWPAMTDDEVDRVITAVRAFGPVTPAAPAAPAALAATASTGQDSIWA</sequence>
<dbReference type="NCBIfam" id="NF008687">
    <property type="entry name" value="PRK11706.1"/>
    <property type="match status" value="1"/>
</dbReference>
<protein>
    <submittedName>
        <fullName evidence="3">dTDP-4-amino-4,6-dideoxygalactose transaminase</fullName>
    </submittedName>
</protein>
<comment type="cofactor">
    <cofactor evidence="1">
        <name>pyridoxal 5'-phosphate</name>
        <dbReference type="ChEBI" id="CHEBI:597326"/>
    </cofactor>
</comment>
<dbReference type="PIRSF" id="PIRSF000390">
    <property type="entry name" value="PLP_StrS"/>
    <property type="match status" value="1"/>
</dbReference>
<dbReference type="Proteomes" id="UP000190827">
    <property type="component" value="Unassembled WGS sequence"/>
</dbReference>
<keyword evidence="4" id="KW-1185">Reference proteome</keyword>
<dbReference type="InterPro" id="IPR015424">
    <property type="entry name" value="PyrdxlP-dep_Trfase"/>
</dbReference>
<organism evidence="3 4">
    <name type="scientific">Plantibacter cousiniae</name>
    <name type="common">nom. nud.</name>
    <dbReference type="NCBI Taxonomy" id="199709"/>
    <lineage>
        <taxon>Bacteria</taxon>
        <taxon>Bacillati</taxon>
        <taxon>Actinomycetota</taxon>
        <taxon>Actinomycetes</taxon>
        <taxon>Micrococcales</taxon>
        <taxon>Microbacteriaceae</taxon>
        <taxon>Plantibacter</taxon>
    </lineage>
</organism>
<dbReference type="InterPro" id="IPR015421">
    <property type="entry name" value="PyrdxlP-dep_Trfase_major"/>
</dbReference>
<dbReference type="InterPro" id="IPR015422">
    <property type="entry name" value="PyrdxlP-dep_Trfase_small"/>
</dbReference>
<comment type="similarity">
    <text evidence="2">Belongs to the DegT/DnrJ/EryC1 family.</text>
</comment>
<dbReference type="Gene3D" id="3.40.640.10">
    <property type="entry name" value="Type I PLP-dependent aspartate aminotransferase-like (Major domain)"/>
    <property type="match status" value="1"/>
</dbReference>
<evidence type="ECO:0000256" key="1">
    <source>
        <dbReference type="ARBA" id="ARBA00001933"/>
    </source>
</evidence>
<evidence type="ECO:0000313" key="4">
    <source>
        <dbReference type="Proteomes" id="UP000190827"/>
    </source>
</evidence>
<name>A0ABY1LJB9_9MICO</name>
<dbReference type="Pfam" id="PF01041">
    <property type="entry name" value="DegT_DnrJ_EryC1"/>
    <property type="match status" value="1"/>
</dbReference>
<dbReference type="RefSeq" id="WP_079704688.1">
    <property type="nucleotide sequence ID" value="NZ_FUZO01000001.1"/>
</dbReference>
<accession>A0ABY1LJB9</accession>
<dbReference type="EMBL" id="FUZO01000001">
    <property type="protein sequence ID" value="SKC40678.1"/>
    <property type="molecule type" value="Genomic_DNA"/>
</dbReference>
<dbReference type="PANTHER" id="PTHR30244">
    <property type="entry name" value="TRANSAMINASE"/>
    <property type="match status" value="1"/>
</dbReference>
<dbReference type="InterPro" id="IPR000653">
    <property type="entry name" value="DegT/StrS_aminotransferase"/>
</dbReference>
<dbReference type="SUPFAM" id="SSF53383">
    <property type="entry name" value="PLP-dependent transferases"/>
    <property type="match status" value="1"/>
</dbReference>
<comment type="caution">
    <text evidence="3">The sequence shown here is derived from an EMBL/GenBank/DDBJ whole genome shotgun (WGS) entry which is preliminary data.</text>
</comment>
<reference evidence="3 4" key="1">
    <citation type="submission" date="2017-02" db="EMBL/GenBank/DDBJ databases">
        <authorList>
            <person name="Varghese N."/>
            <person name="Submissions S."/>
        </authorList>
    </citation>
    <scope>NUCLEOTIDE SEQUENCE [LARGE SCALE GENOMIC DNA]</scope>
    <source>
        <strain evidence="3 4">VKM Ac-1787</strain>
    </source>
</reference>
<keyword evidence="2" id="KW-0663">Pyridoxal phosphate</keyword>
<proteinExistence type="inferred from homology"/>
<evidence type="ECO:0000256" key="2">
    <source>
        <dbReference type="RuleBase" id="RU004508"/>
    </source>
</evidence>
<dbReference type="Gene3D" id="3.90.1150.10">
    <property type="entry name" value="Aspartate Aminotransferase, domain 1"/>
    <property type="match status" value="1"/>
</dbReference>
<dbReference type="CDD" id="cd00616">
    <property type="entry name" value="AHBA_syn"/>
    <property type="match status" value="1"/>
</dbReference>
<dbReference type="PANTHER" id="PTHR30244:SF34">
    <property type="entry name" value="DTDP-4-AMINO-4,6-DIDEOXYGALACTOSE TRANSAMINASE"/>
    <property type="match status" value="1"/>
</dbReference>
<gene>
    <name evidence="3" type="ORF">SAMN06295973_0640</name>
</gene>
<evidence type="ECO:0000313" key="3">
    <source>
        <dbReference type="EMBL" id="SKC40678.1"/>
    </source>
</evidence>